<accession>A0ABX6UBZ3</accession>
<keyword evidence="3" id="KW-1185">Reference proteome</keyword>
<gene>
    <name evidence="2" type="ORF">XH86_08725</name>
</gene>
<organism evidence="2 3">
    <name type="scientific">Bradyrhizobium guangdongense</name>
    <dbReference type="NCBI Taxonomy" id="1325090"/>
    <lineage>
        <taxon>Bacteria</taxon>
        <taxon>Pseudomonadati</taxon>
        <taxon>Pseudomonadota</taxon>
        <taxon>Alphaproteobacteria</taxon>
        <taxon>Hyphomicrobiales</taxon>
        <taxon>Nitrobacteraceae</taxon>
        <taxon>Bradyrhizobium</taxon>
    </lineage>
</organism>
<feature type="compositionally biased region" description="Polar residues" evidence="1">
    <location>
        <begin position="11"/>
        <end position="25"/>
    </location>
</feature>
<protein>
    <submittedName>
        <fullName evidence="2">Uncharacterized protein</fullName>
    </submittedName>
</protein>
<dbReference type="EMBL" id="CP030057">
    <property type="protein sequence ID" value="QOZ58808.1"/>
    <property type="molecule type" value="Genomic_DNA"/>
</dbReference>
<name>A0ABX6UBZ3_9BRAD</name>
<evidence type="ECO:0000313" key="3">
    <source>
        <dbReference type="Proteomes" id="UP000593880"/>
    </source>
</evidence>
<sequence length="90" mass="10084">MAASREMQALREQNASTASLRAQRTNPDHHRGEILDCFAALAMTEQGATISIFCRPSNLERDLPRYFAARLRPLPPLPPRPGCNMMGFSR</sequence>
<evidence type="ECO:0000256" key="1">
    <source>
        <dbReference type="SAM" id="MobiDB-lite"/>
    </source>
</evidence>
<feature type="region of interest" description="Disordered" evidence="1">
    <location>
        <begin position="1"/>
        <end position="27"/>
    </location>
</feature>
<evidence type="ECO:0000313" key="2">
    <source>
        <dbReference type="EMBL" id="QOZ58808.1"/>
    </source>
</evidence>
<dbReference type="Proteomes" id="UP000593880">
    <property type="component" value="Chromosome"/>
</dbReference>
<reference evidence="2 3" key="1">
    <citation type="submission" date="2018-06" db="EMBL/GenBank/DDBJ databases">
        <title>Comparative genomics of rhizobia nodulating Arachis hypogaea in China.</title>
        <authorList>
            <person name="Li Y."/>
        </authorList>
    </citation>
    <scope>NUCLEOTIDE SEQUENCE [LARGE SCALE GENOMIC DNA]</scope>
    <source>
        <strain evidence="2 3">CCBAU 51658</strain>
    </source>
</reference>
<proteinExistence type="predicted"/>